<protein>
    <submittedName>
        <fullName evidence="1">Uncharacterized protein</fullName>
    </submittedName>
</protein>
<dbReference type="InterPro" id="IPR032675">
    <property type="entry name" value="LRR_dom_sf"/>
</dbReference>
<gene>
    <name evidence="1" type="ORF">ENSA7_48210</name>
</gene>
<dbReference type="EMBL" id="PVNL01000099">
    <property type="protein sequence ID" value="PRQ05038.1"/>
    <property type="molecule type" value="Genomic_DNA"/>
</dbReference>
<sequence length="354" mass="40036">MDWSVLEVDPGRTLERALVDDPRDREAWAIYADFISGYAPRFGERILLELHRDASQADERAMWTARVRDHDRRHRREWIDPGLARLFDRRGKAPKGVDLDWRFGFIFGLRLDGGMHHDEPGLDASLAAVLESPLSRFMAQLSVDFGTRPSTERDGVRALIRASSSRLALRELRYNDGHGLSQIDELLAWAPRLERLHVHGRLRGKTLEHARLRELRLQTHEEPLQLQLRRPAQLPRLESLAIVSRASDRAETLASCVRALLDGAELTALESLALVLPEAGEWVVHELAAIGLIQQLRVFEIPNSGFGPIAAGCLGTLSRRGQLNRLERLAVPGHDMHPASLRLMQAQPWELVLE</sequence>
<dbReference type="Proteomes" id="UP000238823">
    <property type="component" value="Unassembled WGS sequence"/>
</dbReference>
<proteinExistence type="predicted"/>
<evidence type="ECO:0000313" key="2">
    <source>
        <dbReference type="Proteomes" id="UP000238823"/>
    </source>
</evidence>
<organism evidence="1 2">
    <name type="scientific">Enhygromyxa salina</name>
    <dbReference type="NCBI Taxonomy" id="215803"/>
    <lineage>
        <taxon>Bacteria</taxon>
        <taxon>Pseudomonadati</taxon>
        <taxon>Myxococcota</taxon>
        <taxon>Polyangia</taxon>
        <taxon>Nannocystales</taxon>
        <taxon>Nannocystaceae</taxon>
        <taxon>Enhygromyxa</taxon>
    </lineage>
</organism>
<dbReference type="AlphaFoldDB" id="A0A2S9YIV4"/>
<comment type="caution">
    <text evidence="1">The sequence shown here is derived from an EMBL/GenBank/DDBJ whole genome shotgun (WGS) entry which is preliminary data.</text>
</comment>
<dbReference type="Gene3D" id="3.80.10.10">
    <property type="entry name" value="Ribonuclease Inhibitor"/>
    <property type="match status" value="1"/>
</dbReference>
<reference evidence="1 2" key="1">
    <citation type="submission" date="2018-03" db="EMBL/GenBank/DDBJ databases">
        <title>Draft Genome Sequences of the Obligatory Marine Myxobacteria Enhygromyxa salina SWB007.</title>
        <authorList>
            <person name="Poehlein A."/>
            <person name="Moghaddam J.A."/>
            <person name="Harms H."/>
            <person name="Alanjari M."/>
            <person name="Koenig G.M."/>
            <person name="Daniel R."/>
            <person name="Schaeberle T.F."/>
        </authorList>
    </citation>
    <scope>NUCLEOTIDE SEQUENCE [LARGE SCALE GENOMIC DNA]</scope>
    <source>
        <strain evidence="1 2">SWB007</strain>
    </source>
</reference>
<name>A0A2S9YIV4_9BACT</name>
<dbReference type="RefSeq" id="WP_106091734.1">
    <property type="nucleotide sequence ID" value="NZ_PVNL01000099.1"/>
</dbReference>
<evidence type="ECO:0000313" key="1">
    <source>
        <dbReference type="EMBL" id="PRQ05038.1"/>
    </source>
</evidence>
<accession>A0A2S9YIV4</accession>